<dbReference type="InterPro" id="IPR004155">
    <property type="entry name" value="PBS_lyase_HEAT"/>
</dbReference>
<organism evidence="7 8">
    <name type="scientific">Telmatocola sphagniphila</name>
    <dbReference type="NCBI Taxonomy" id="1123043"/>
    <lineage>
        <taxon>Bacteria</taxon>
        <taxon>Pseudomonadati</taxon>
        <taxon>Planctomycetota</taxon>
        <taxon>Planctomycetia</taxon>
        <taxon>Gemmatales</taxon>
        <taxon>Gemmataceae</taxon>
    </lineage>
</organism>
<evidence type="ECO:0000256" key="1">
    <source>
        <dbReference type="ARBA" id="ARBA00022617"/>
    </source>
</evidence>
<dbReference type="SUPFAM" id="SSF52266">
    <property type="entry name" value="SGNH hydrolase"/>
    <property type="match status" value="1"/>
</dbReference>
<dbReference type="InterPro" id="IPR055557">
    <property type="entry name" value="DUF7133"/>
</dbReference>
<keyword evidence="3 4" id="KW-0408">Iron</keyword>
<dbReference type="InterPro" id="IPR009056">
    <property type="entry name" value="Cyt_c-like_dom"/>
</dbReference>
<evidence type="ECO:0000256" key="5">
    <source>
        <dbReference type="SAM" id="SignalP"/>
    </source>
</evidence>
<dbReference type="Gene3D" id="2.120.10.30">
    <property type="entry name" value="TolB, C-terminal domain"/>
    <property type="match status" value="1"/>
</dbReference>
<dbReference type="PANTHER" id="PTHR33546:SF1">
    <property type="entry name" value="LARGE, MULTIFUNCTIONAL SECRETED PROTEIN"/>
    <property type="match status" value="1"/>
</dbReference>
<name>A0A8E6B5K7_9BACT</name>
<dbReference type="InterPro" id="IPR011989">
    <property type="entry name" value="ARM-like"/>
</dbReference>
<dbReference type="Pfam" id="PF23500">
    <property type="entry name" value="DUF7133"/>
    <property type="match status" value="1"/>
</dbReference>
<dbReference type="SUPFAM" id="SSF48371">
    <property type="entry name" value="ARM repeat"/>
    <property type="match status" value="1"/>
</dbReference>
<dbReference type="EMBL" id="CP074694">
    <property type="protein sequence ID" value="QVL32307.1"/>
    <property type="molecule type" value="Genomic_DNA"/>
</dbReference>
<dbReference type="RefSeq" id="WP_213497137.1">
    <property type="nucleotide sequence ID" value="NZ_CP074694.1"/>
</dbReference>
<protein>
    <submittedName>
        <fullName evidence="7">HEAT repeat domain-containing protein</fullName>
    </submittedName>
</protein>
<dbReference type="Gene3D" id="1.25.10.10">
    <property type="entry name" value="Leucine-rich Repeat Variant"/>
    <property type="match status" value="2"/>
</dbReference>
<dbReference type="PROSITE" id="PS51007">
    <property type="entry name" value="CYTC"/>
    <property type="match status" value="1"/>
</dbReference>
<accession>A0A8E6B5K7</accession>
<dbReference type="InterPro" id="IPR013427">
    <property type="entry name" value="Haem-bd_dom_put"/>
</dbReference>
<proteinExistence type="predicted"/>
<dbReference type="InterPro" id="IPR036909">
    <property type="entry name" value="Cyt_c-like_dom_sf"/>
</dbReference>
<dbReference type="Pfam" id="PF13646">
    <property type="entry name" value="HEAT_2"/>
    <property type="match status" value="1"/>
</dbReference>
<dbReference type="GO" id="GO:0020037">
    <property type="term" value="F:heme binding"/>
    <property type="evidence" value="ECO:0007669"/>
    <property type="project" value="InterPro"/>
</dbReference>
<evidence type="ECO:0000256" key="4">
    <source>
        <dbReference type="PROSITE-ProRule" id="PRU00433"/>
    </source>
</evidence>
<keyword evidence="1 4" id="KW-0349">Heme</keyword>
<gene>
    <name evidence="7" type="ORF">KIH39_26330</name>
</gene>
<evidence type="ECO:0000256" key="2">
    <source>
        <dbReference type="ARBA" id="ARBA00022723"/>
    </source>
</evidence>
<dbReference type="SUPFAM" id="SSF46626">
    <property type="entry name" value="Cytochrome c"/>
    <property type="match status" value="1"/>
</dbReference>
<evidence type="ECO:0000313" key="8">
    <source>
        <dbReference type="Proteomes" id="UP000676194"/>
    </source>
</evidence>
<dbReference type="SUPFAM" id="SSF50952">
    <property type="entry name" value="Soluble quinoprotein glucose dehydrogenase"/>
    <property type="match status" value="1"/>
</dbReference>
<evidence type="ECO:0000259" key="6">
    <source>
        <dbReference type="PROSITE" id="PS51007"/>
    </source>
</evidence>
<feature type="domain" description="Cytochrome c" evidence="6">
    <location>
        <begin position="1157"/>
        <end position="1293"/>
    </location>
</feature>
<dbReference type="Gene3D" id="1.10.760.10">
    <property type="entry name" value="Cytochrome c-like domain"/>
    <property type="match status" value="1"/>
</dbReference>
<dbReference type="GO" id="GO:0016788">
    <property type="term" value="F:hydrolase activity, acting on ester bonds"/>
    <property type="evidence" value="ECO:0007669"/>
    <property type="project" value="UniProtKB-ARBA"/>
</dbReference>
<dbReference type="InterPro" id="IPR011041">
    <property type="entry name" value="Quinoprot_gluc/sorb_DH_b-prop"/>
</dbReference>
<dbReference type="CDD" id="cd01834">
    <property type="entry name" value="SGNH_hydrolase_like_2"/>
    <property type="match status" value="1"/>
</dbReference>
<dbReference type="InterPro" id="IPR013428">
    <property type="entry name" value="Membrane-bound_put_N"/>
</dbReference>
<dbReference type="GO" id="GO:0046872">
    <property type="term" value="F:metal ion binding"/>
    <property type="evidence" value="ECO:0007669"/>
    <property type="project" value="UniProtKB-KW"/>
</dbReference>
<dbReference type="Proteomes" id="UP000676194">
    <property type="component" value="Chromosome"/>
</dbReference>
<dbReference type="NCBIfam" id="TIGR02603">
    <property type="entry name" value="CxxCH_TIGR02603"/>
    <property type="match status" value="1"/>
</dbReference>
<keyword evidence="8" id="KW-1185">Reference proteome</keyword>
<dbReference type="PANTHER" id="PTHR33546">
    <property type="entry name" value="LARGE, MULTIFUNCTIONAL SECRETED PROTEIN-RELATED"/>
    <property type="match status" value="1"/>
</dbReference>
<dbReference type="Gene3D" id="3.40.50.1110">
    <property type="entry name" value="SGNH hydrolase"/>
    <property type="match status" value="1"/>
</dbReference>
<reference evidence="7" key="1">
    <citation type="submission" date="2021-05" db="EMBL/GenBank/DDBJ databases">
        <title>Complete genome sequence of the cellulolytic planctomycete Telmatocola sphagniphila SP2T and characterization of the first cellulase from planctomycetes.</title>
        <authorList>
            <person name="Rakitin A.L."/>
            <person name="Beletsky A.V."/>
            <person name="Naumoff D.G."/>
            <person name="Kulichevskaya I.S."/>
            <person name="Mardanov A.V."/>
            <person name="Ravin N.V."/>
            <person name="Dedysh S.N."/>
        </authorList>
    </citation>
    <scope>NUCLEOTIDE SEQUENCE</scope>
    <source>
        <strain evidence="7">SP2T</strain>
    </source>
</reference>
<dbReference type="KEGG" id="tsph:KIH39_26330"/>
<dbReference type="InterPro" id="IPR036514">
    <property type="entry name" value="SGNH_hydro_sf"/>
</dbReference>
<feature type="signal peptide" evidence="5">
    <location>
        <begin position="1"/>
        <end position="22"/>
    </location>
</feature>
<dbReference type="SMART" id="SM00567">
    <property type="entry name" value="EZ_HEAT"/>
    <property type="match status" value="3"/>
</dbReference>
<keyword evidence="2 4" id="KW-0479">Metal-binding</keyword>
<keyword evidence="5" id="KW-0732">Signal</keyword>
<feature type="chain" id="PRO_5034461231" evidence="5">
    <location>
        <begin position="23"/>
        <end position="1453"/>
    </location>
</feature>
<dbReference type="InterPro" id="IPR016024">
    <property type="entry name" value="ARM-type_fold"/>
</dbReference>
<dbReference type="NCBIfam" id="TIGR02604">
    <property type="entry name" value="Piru_Ver_Nterm"/>
    <property type="match status" value="1"/>
</dbReference>
<dbReference type="InterPro" id="IPR011042">
    <property type="entry name" value="6-blade_b-propeller_TolB-like"/>
</dbReference>
<sequence length="1453" mass="160930">MRFLSFRPVLLLAMLLCINSQGYTQEKLELQPKDHIALVGNTLPDRMQHEGYLETYLHSRFPKHDLTIRNLGYSGDELTIRFRSAAFGEPAQWQEKVGANVIFAFFGYNESYGDTAGLEKFKKDLTEWVVATREGKPFGVQASTGGRSASKGPYKQIQRIVLFSPIAFENLHSTNLPDGKEHNRRLSLYTQAMADVAKANKVVFVDLFHPTLNAYPAATRPWTINGVHLNDHGNAELAKIIDTSLFGPTPPSPKFEEIRTAVKDLNFHWFMRYRTVDGYSVYGGRADLKFVGGQTNRVVAQREMEILDEMCELRDHKIWAVCKGENYTIDDSKTKDFIPVQTNKPGPLAGGLHQFLDGKEAISKMTVGKGMKVNLFADEKMFPDLIKPVQMTWDTQGRLWVATWNSYPHWKPKDQMNDKILILEDTKGTGVADKCTVFADGLHCPTGFEFWNGGILVAQQPNIVFLKDTKGSGKADYRETVISGIDSADTHHAANSFVLDPGGAIYFQEGTFHHSQIETPYTPSVRNANAGVYRYVPRTQSLEVYVAYPFANPHGHIFDRWGQDIVIDGTGSVPYQAALFSGQVDGNNKHNNTPTVYRQRTRPCPGMEILSSSNFPEEMQGNLLVGNVIGFQGILRYKLNDQGSEIKGIEQEPIVYSSDPNFRPSDLKVGPDGAIYISDWQNPIIGHMQHNLRDPSRDHLHGRVYRVTYEGRPLEKPVKIAGESTEKLLELLKDNNDRVRYRARVELTSKPTAEVVAALNVWVNNLKSDDPNYEHNMLEALWLHQSHNVLNEQLLLRELRAPEEKARAAATRVLCYMRDHVKKPIELLRIQINDSSPRVRLEAIRALSFFRGEEALSAALELLSQPLDEGLNYVFNETLVTLERRLGTGKIDQKNIAAGLVAMLNKGSIPDERKPALIETICKHGTKAELKSIWDKFDSYPPTLQKKVLGWLSEAATSRLVLPSVEDASVVKLLSGSHPELIAEAIRLAAAWKTKSATPEIEKVATDSKASLSLRQNALDALASFKDAETLKKLTAAENPLSIRFKAATALAQFDLTAGANAAASALALAKESDDPAPVVEAFILRKGGTDALAAALEKQKIDADGAKRILRAMYLAGKDDPKLSAVVSKFAGLEASPKLPTDAEIKRLTEEVIAQGDAKRGEAVFRRMDLGCMKCHAVNKAGGNIGPDLCAIGGSSPVDYVVESILNPSAKIKEEYLTKSITTSSGVTITGIVVERNKNLVVLKDATGKLTKIPVSDIEEEKTGKSLMPEGITRILTKGELLDLMRFVSELGKAGPYAIRKETTIQRWKLLKSVPAEIKDSVPNREQVREIFIGGKPEIWENVYSQTSGSLPLTELKKAGQSVVYLQGEIEVKVSGQIAFLIDSKNPISIWIDEEEVGKGTSSFKLESKLEKGRHKISVRTTLPAGNPGDLRIEVKKPASSVGEFEIVHSGE</sequence>
<evidence type="ECO:0000256" key="3">
    <source>
        <dbReference type="ARBA" id="ARBA00023004"/>
    </source>
</evidence>
<dbReference type="GO" id="GO:0009055">
    <property type="term" value="F:electron transfer activity"/>
    <property type="evidence" value="ECO:0007669"/>
    <property type="project" value="InterPro"/>
</dbReference>
<evidence type="ECO:0000313" key="7">
    <source>
        <dbReference type="EMBL" id="QVL32307.1"/>
    </source>
</evidence>